<dbReference type="FunFam" id="2.60.40.10:FF:001302">
    <property type="entry name" value="Interleukin 1 receptor like 2"/>
    <property type="match status" value="1"/>
</dbReference>
<feature type="transmembrane region" description="Helical" evidence="14">
    <location>
        <begin position="248"/>
        <end position="271"/>
    </location>
</feature>
<dbReference type="Gene3D" id="2.60.40.10">
    <property type="entry name" value="Immunoglobulins"/>
    <property type="match status" value="2"/>
</dbReference>
<dbReference type="Pfam" id="PF01582">
    <property type="entry name" value="TIR"/>
    <property type="match status" value="1"/>
</dbReference>
<dbReference type="InterPro" id="IPR000157">
    <property type="entry name" value="TIR_dom"/>
</dbReference>
<dbReference type="SUPFAM" id="SSF52200">
    <property type="entry name" value="Toll/Interleukin receptor TIR domain"/>
    <property type="match status" value="1"/>
</dbReference>
<dbReference type="InterPro" id="IPR035897">
    <property type="entry name" value="Toll_tir_struct_dom_sf"/>
</dbReference>
<dbReference type="CDD" id="cd05757">
    <property type="entry name" value="Ig2_IL1R-like"/>
    <property type="match status" value="1"/>
</dbReference>
<dbReference type="InterPro" id="IPR003599">
    <property type="entry name" value="Ig_sub"/>
</dbReference>
<dbReference type="PROSITE" id="PS50835">
    <property type="entry name" value="IG_LIKE"/>
    <property type="match status" value="2"/>
</dbReference>
<evidence type="ECO:0000256" key="15">
    <source>
        <dbReference type="SAM" id="SignalP"/>
    </source>
</evidence>
<evidence type="ECO:0000256" key="13">
    <source>
        <dbReference type="ARBA" id="ARBA00023319"/>
    </source>
</evidence>
<keyword evidence="13" id="KW-0393">Immunoglobulin domain</keyword>
<dbReference type="Proteomes" id="UP000013456">
    <property type="component" value="Chromosome 13"/>
</dbReference>
<dbReference type="GO" id="GO:0016787">
    <property type="term" value="F:hydrolase activity"/>
    <property type="evidence" value="ECO:0007669"/>
    <property type="project" value="UniProtKB-KW"/>
</dbReference>
<evidence type="ECO:0000256" key="4">
    <source>
        <dbReference type="ARBA" id="ARBA00022729"/>
    </source>
</evidence>
<protein>
    <recommendedName>
        <fullName evidence="19">Interleukin 1 receptor like 2</fullName>
    </recommendedName>
</protein>
<dbReference type="InterPro" id="IPR007110">
    <property type="entry name" value="Ig-like_dom"/>
</dbReference>
<evidence type="ECO:0000256" key="10">
    <source>
        <dbReference type="ARBA" id="ARBA00023157"/>
    </source>
</evidence>
<keyword evidence="4 15" id="KW-0732">Signal</keyword>
<feature type="chain" id="PRO_5003500718" description="Interleukin 1 receptor like 2" evidence="15">
    <location>
        <begin position="20"/>
        <end position="487"/>
    </location>
</feature>
<evidence type="ECO:0000256" key="1">
    <source>
        <dbReference type="ARBA" id="ARBA00004479"/>
    </source>
</evidence>
<dbReference type="InterPro" id="IPR015621">
    <property type="entry name" value="IL-1_rcpt_fam"/>
</dbReference>
<dbReference type="FunFam" id="2.60.40.10:FF:000188">
    <property type="entry name" value="Interleukin-1 receptor accessory protein-like 1"/>
    <property type="match status" value="1"/>
</dbReference>
<proteinExistence type="inferred from homology"/>
<evidence type="ECO:0000256" key="9">
    <source>
        <dbReference type="ARBA" id="ARBA00023136"/>
    </source>
</evidence>
<dbReference type="InterPro" id="IPR036179">
    <property type="entry name" value="Ig-like_dom_sf"/>
</dbReference>
<dbReference type="AlphaFoldDB" id="G7NAT5"/>
<keyword evidence="9 14" id="KW-0472">Membrane</keyword>
<keyword evidence="3 14" id="KW-0812">Transmembrane</keyword>
<keyword evidence="7 14" id="KW-1133">Transmembrane helix</keyword>
<evidence type="ECO:0000256" key="7">
    <source>
        <dbReference type="ARBA" id="ARBA00022989"/>
    </source>
</evidence>
<evidence type="ECO:0000256" key="12">
    <source>
        <dbReference type="ARBA" id="ARBA00023180"/>
    </source>
</evidence>
<sequence length="487" mass="55441">MWSLLLCGLSIALPLSVTADGCNDIFMKNEMLSASQPFAFNCTFPPITSGEVSVTWYKNSSKIPVSKIIQSRIHQDETWILFLPMEWGDSGVYQCVIKGRDSCHRIHVNLTVFEKQWCDTSVKGLPNLSDEYKQILHLGKDDSLTCHLHFPKSCILGPIKWYKDCNEITGERFTVLETRLLVSNVSAEDRGNYACQVILTHSGKQYEVLNGITVSITERAGYGGSVPKIIYPKNNSIEVQLGAPDFRAYLIGGLIAFLAVAVSVVYIYNIFKIDIVLWYRSTFQSTETLEDGKLYDAYVLYPKPRRESQRHAVDTLVLKILPEVLERQCGYKLFIFGRDEFPGQAVANVIDENVKLCRRLIVIVVPESLGFGLLKNLSEEQIAVYNALIQDGMKVILIELEKIEDYTAMPESIQYIRQKHGVIRWHGDFTEQSQCVKTKFWKTVRYHMPPRRCRPSPPVQLPQHTPCYRTTVPKLGSRRKKCTLKTG</sequence>
<accession>G7NAT5</accession>
<evidence type="ECO:0000313" key="18">
    <source>
        <dbReference type="EMBL" id="EHH22382.1"/>
    </source>
</evidence>
<dbReference type="EMBL" id="CM001265">
    <property type="protein sequence ID" value="EHH22382.1"/>
    <property type="molecule type" value="Genomic_DNA"/>
</dbReference>
<evidence type="ECO:0000256" key="2">
    <source>
        <dbReference type="ARBA" id="ARBA00009752"/>
    </source>
</evidence>
<dbReference type="Gene3D" id="3.40.50.10140">
    <property type="entry name" value="Toll/interleukin-1 receptor homology (TIR) domain"/>
    <property type="match status" value="1"/>
</dbReference>
<dbReference type="GO" id="GO:0004908">
    <property type="term" value="F:interleukin-1 receptor activity"/>
    <property type="evidence" value="ECO:0007669"/>
    <property type="project" value="InterPro"/>
</dbReference>
<keyword evidence="5" id="KW-0677">Repeat</keyword>
<evidence type="ECO:0000256" key="3">
    <source>
        <dbReference type="ARBA" id="ARBA00022692"/>
    </source>
</evidence>
<name>G7NAT5_MACMU</name>
<reference evidence="18" key="1">
    <citation type="journal article" date="2011" name="Nat. Biotechnol.">
        <title>Genome sequencing and comparison of two nonhuman primate animal models, the cynomolgus and Chinese rhesus macaques.</title>
        <authorList>
            <person name="Yan G."/>
            <person name="Zhang G."/>
            <person name="Fang X."/>
            <person name="Zhang Y."/>
            <person name="Li C."/>
            <person name="Ling F."/>
            <person name="Cooper D.N."/>
            <person name="Li Q."/>
            <person name="Li Y."/>
            <person name="van Gool A.J."/>
            <person name="Du H."/>
            <person name="Chen J."/>
            <person name="Chen R."/>
            <person name="Zhang P."/>
            <person name="Huang Z."/>
            <person name="Thompson J.R."/>
            <person name="Meng Y."/>
            <person name="Bai Y."/>
            <person name="Wang J."/>
            <person name="Zhuo M."/>
            <person name="Wang T."/>
            <person name="Huang Y."/>
            <person name="Wei L."/>
            <person name="Li J."/>
            <person name="Wang Z."/>
            <person name="Hu H."/>
            <person name="Yang P."/>
            <person name="Le L."/>
            <person name="Stenson P.D."/>
            <person name="Li B."/>
            <person name="Liu X."/>
            <person name="Ball E.V."/>
            <person name="An N."/>
            <person name="Huang Q."/>
            <person name="Zhang Y."/>
            <person name="Fan W."/>
            <person name="Zhang X."/>
            <person name="Li Y."/>
            <person name="Wang W."/>
            <person name="Katze M.G."/>
            <person name="Su B."/>
            <person name="Nielsen R."/>
            <person name="Yang H."/>
            <person name="Wang J."/>
            <person name="Wang X."/>
            <person name="Wang J."/>
        </authorList>
    </citation>
    <scope>NUCLEOTIDE SEQUENCE [LARGE SCALE GENOMIC DNA]</scope>
    <source>
        <strain evidence="18">CR-5</strain>
    </source>
</reference>
<dbReference type="PRINTS" id="PR01537">
    <property type="entry name" value="INTRLKN1R1F"/>
</dbReference>
<dbReference type="InterPro" id="IPR004074">
    <property type="entry name" value="IL-1_rcpt_I/II-typ"/>
</dbReference>
<feature type="domain" description="Ig-like" evidence="17">
    <location>
        <begin position="14"/>
        <end position="111"/>
    </location>
</feature>
<evidence type="ECO:0000256" key="8">
    <source>
        <dbReference type="ARBA" id="ARBA00023027"/>
    </source>
</evidence>
<keyword evidence="12" id="KW-0325">Glycoprotein</keyword>
<evidence type="ECO:0000256" key="5">
    <source>
        <dbReference type="ARBA" id="ARBA00022737"/>
    </source>
</evidence>
<feature type="domain" description="Ig-like" evidence="17">
    <location>
        <begin position="126"/>
        <end position="197"/>
    </location>
</feature>
<dbReference type="PRINTS" id="PR01536">
    <property type="entry name" value="INTRLKN1R12F"/>
</dbReference>
<comment type="similarity">
    <text evidence="2">Belongs to the interleukin-1 receptor family.</text>
</comment>
<evidence type="ECO:0000259" key="17">
    <source>
        <dbReference type="PROSITE" id="PS50835"/>
    </source>
</evidence>
<evidence type="ECO:0000256" key="11">
    <source>
        <dbReference type="ARBA" id="ARBA00023170"/>
    </source>
</evidence>
<dbReference type="PROSITE" id="PS50104">
    <property type="entry name" value="TIR"/>
    <property type="match status" value="1"/>
</dbReference>
<evidence type="ECO:0008006" key="19">
    <source>
        <dbReference type="Google" id="ProtNLM"/>
    </source>
</evidence>
<feature type="domain" description="TIR" evidence="16">
    <location>
        <begin position="293"/>
        <end position="448"/>
    </location>
</feature>
<dbReference type="PANTHER" id="PTHR11890">
    <property type="entry name" value="INTERLEUKIN-1 RECEPTOR FAMILY MEMBER"/>
    <property type="match status" value="1"/>
</dbReference>
<dbReference type="FunFam" id="3.40.50.10140:FF:000002">
    <property type="entry name" value="Interleukin 1 receptor accessory protein"/>
    <property type="match status" value="1"/>
</dbReference>
<dbReference type="InterPro" id="IPR013783">
    <property type="entry name" value="Ig-like_fold"/>
</dbReference>
<keyword evidence="6" id="KW-0378">Hydrolase</keyword>
<dbReference type="SMART" id="SM00255">
    <property type="entry name" value="TIR"/>
    <property type="match status" value="1"/>
</dbReference>
<evidence type="ECO:0000256" key="14">
    <source>
        <dbReference type="SAM" id="Phobius"/>
    </source>
</evidence>
<dbReference type="GO" id="GO:0016020">
    <property type="term" value="C:membrane"/>
    <property type="evidence" value="ECO:0007669"/>
    <property type="project" value="UniProtKB-SubCell"/>
</dbReference>
<dbReference type="PANTHER" id="PTHR11890:SF9">
    <property type="entry name" value="INTERLEUKIN-1 RECEPTOR-LIKE 2"/>
    <property type="match status" value="1"/>
</dbReference>
<comment type="subcellular location">
    <subcellularLocation>
        <location evidence="1">Membrane</location>
        <topology evidence="1">Single-pass type I membrane protein</topology>
    </subcellularLocation>
</comment>
<keyword evidence="8" id="KW-0520">NAD</keyword>
<organism evidence="18">
    <name type="scientific">Macaca mulatta</name>
    <name type="common">Rhesus macaque</name>
    <dbReference type="NCBI Taxonomy" id="9544"/>
    <lineage>
        <taxon>Eukaryota</taxon>
        <taxon>Metazoa</taxon>
        <taxon>Chordata</taxon>
        <taxon>Craniata</taxon>
        <taxon>Vertebrata</taxon>
        <taxon>Euteleostomi</taxon>
        <taxon>Mammalia</taxon>
        <taxon>Eutheria</taxon>
        <taxon>Euarchontoglires</taxon>
        <taxon>Primates</taxon>
        <taxon>Haplorrhini</taxon>
        <taxon>Catarrhini</taxon>
        <taxon>Cercopithecidae</taxon>
        <taxon>Cercopithecinae</taxon>
        <taxon>Macaca</taxon>
    </lineage>
</organism>
<dbReference type="SUPFAM" id="SSF48726">
    <property type="entry name" value="Immunoglobulin"/>
    <property type="match status" value="2"/>
</dbReference>
<keyword evidence="10" id="KW-1015">Disulfide bond</keyword>
<evidence type="ECO:0000259" key="16">
    <source>
        <dbReference type="PROSITE" id="PS50104"/>
    </source>
</evidence>
<evidence type="ECO:0000256" key="6">
    <source>
        <dbReference type="ARBA" id="ARBA00022801"/>
    </source>
</evidence>
<dbReference type="SMART" id="SM00409">
    <property type="entry name" value="IG"/>
    <property type="match status" value="2"/>
</dbReference>
<gene>
    <name evidence="18" type="ORF">EGK_05629</name>
</gene>
<feature type="signal peptide" evidence="15">
    <location>
        <begin position="1"/>
        <end position="19"/>
    </location>
</feature>
<keyword evidence="11" id="KW-0675">Receptor</keyword>
<dbReference type="Pfam" id="PF13895">
    <property type="entry name" value="Ig_2"/>
    <property type="match status" value="1"/>
</dbReference>